<feature type="repeat" description="PPR" evidence="2">
    <location>
        <begin position="507"/>
        <end position="541"/>
    </location>
</feature>
<dbReference type="Pfam" id="PF13041">
    <property type="entry name" value="PPR_2"/>
    <property type="match status" value="5"/>
</dbReference>
<organism evidence="4">
    <name type="scientific">Nymphaea colorata</name>
    <name type="common">pocket water lily</name>
    <dbReference type="NCBI Taxonomy" id="210225"/>
    <lineage>
        <taxon>Eukaryota</taxon>
        <taxon>Viridiplantae</taxon>
        <taxon>Streptophyta</taxon>
        <taxon>Embryophyta</taxon>
        <taxon>Tracheophyta</taxon>
        <taxon>Spermatophyta</taxon>
        <taxon>Magnoliopsida</taxon>
        <taxon>Nymphaeales</taxon>
        <taxon>Nymphaeaceae</taxon>
        <taxon>Nymphaea</taxon>
    </lineage>
</organism>
<accession>A0A5K0WR97</accession>
<evidence type="ECO:0000313" key="4">
    <source>
        <dbReference type="EMBL" id="VVV55713.1"/>
    </source>
</evidence>
<dbReference type="AlphaFoldDB" id="A0A5K0WR97"/>
<dbReference type="InterPro" id="IPR002885">
    <property type="entry name" value="PPR_rpt"/>
</dbReference>
<dbReference type="EMBL" id="LR721775">
    <property type="protein sequence ID" value="VVV55713.1"/>
    <property type="molecule type" value="Genomic_DNA"/>
</dbReference>
<dbReference type="PROSITE" id="PS51375">
    <property type="entry name" value="PPR"/>
    <property type="match status" value="6"/>
</dbReference>
<name>A0A5K0WR97_9MAGN</name>
<dbReference type="Gramene" id="NC10G0266260.1">
    <property type="protein sequence ID" value="NC10G0266260.1:cds"/>
    <property type="gene ID" value="NC10G0266260"/>
</dbReference>
<feature type="repeat" description="PPR" evidence="2">
    <location>
        <begin position="206"/>
        <end position="240"/>
    </location>
</feature>
<dbReference type="PANTHER" id="PTHR47926">
    <property type="entry name" value="PENTATRICOPEPTIDE REPEAT-CONTAINING PROTEIN"/>
    <property type="match status" value="1"/>
</dbReference>
<dbReference type="GO" id="GO:0009451">
    <property type="term" value="P:RNA modification"/>
    <property type="evidence" value="ECO:0007669"/>
    <property type="project" value="InterPro"/>
</dbReference>
<sequence length="802" mass="88797">MPKKDVVSWTGMISAYVKCGENEKAIGLFDMMVFSGLIPNKFTFASALRACTSAGASEHGRHIHAWMTKCGFVSNTVLGSALIDFYSKCEKFVEAYDVFLEMQFHDVISCTTMIAAFIQEQDPSSALRLYLQMEEWGISPNEFTFVNLLPASFSLGRKCVKSVHAHIVLLGIKLNLVLKTALIDTYLKFGMIEEANKVLNQTPESDTFLWTTVIAGLTQAENFVEAIDAFCSMGAARVSPNSYTYAGILKACSCIPLLEFGMLIHSRVWKVGLQENASVVNALVDMYMKCLRSEDALSLFKEVPTPDVILWTSLITGFAIHNQEREAVQAFNYMQAAGIQATSSTFASLLKACSSKLDQVGRFHGCIIKSGADADIAVGNSLVDVYARFGMMEDAWSITKTMADRDVVTYTSLAKGNNHLGHHLEALDVMHVLLDDNVRVDNFCLATFLSASAGLPALEAGKQIHCCAVKTGFEHWISVGNSLVDMYGKCGNTRDSQRMFTLIPNPNVVSWNALMAGMASNGQFASALHCFEEMQLVGLNPDDVTFLLALYACSHGGLVERGRQIFKQMHEIHKVTATLDHYVCMVDLLGRAGFLESAAELTESMPFRPDALLYKTLLSSCKLHKNVGLGEYAAGRALELDPTDPATYVLLANMYDDAAKSDSANSVRLMLKQRGLKKNPGQSWIEIRNKLYHFTSGDRFHPQTAEMHAKLEKLNVDVRKLGYEGTDRKQNSYHSERLALAFGLLHAPHSAAIRVIKNLRICSDCHSFIRFVSILVDRDIIIRDGNRFHSFKNGVCSCGEYW</sequence>
<feature type="domain" description="DYW" evidence="3">
    <location>
        <begin position="732"/>
        <end position="802"/>
    </location>
</feature>
<feature type="repeat" description="PPR" evidence="2">
    <location>
        <begin position="106"/>
        <end position="140"/>
    </location>
</feature>
<dbReference type="Pfam" id="PF14432">
    <property type="entry name" value="DYW_deaminase"/>
    <property type="match status" value="1"/>
</dbReference>
<proteinExistence type="predicted"/>
<dbReference type="InterPro" id="IPR046960">
    <property type="entry name" value="PPR_At4g14850-like_plant"/>
</dbReference>
<keyword evidence="1" id="KW-0677">Repeat</keyword>
<dbReference type="Gene3D" id="1.25.40.10">
    <property type="entry name" value="Tetratricopeptide repeat domain"/>
    <property type="match status" value="6"/>
</dbReference>
<gene>
    <name evidence="4" type="ORF">NYM_LOCUS5626</name>
</gene>
<reference evidence="4" key="1">
    <citation type="submission" date="2019-09" db="EMBL/GenBank/DDBJ databases">
        <authorList>
            <person name="Zhang L."/>
        </authorList>
    </citation>
    <scope>NUCLEOTIDE SEQUENCE</scope>
</reference>
<dbReference type="NCBIfam" id="TIGR00756">
    <property type="entry name" value="PPR"/>
    <property type="match status" value="4"/>
</dbReference>
<dbReference type="InterPro" id="IPR046848">
    <property type="entry name" value="E_motif"/>
</dbReference>
<dbReference type="Pfam" id="PF01535">
    <property type="entry name" value="PPR"/>
    <property type="match status" value="4"/>
</dbReference>
<dbReference type="FunFam" id="1.25.40.10:FF:001093">
    <property type="entry name" value="Pentatricopeptide repeat-containing protein At2g34400"/>
    <property type="match status" value="1"/>
</dbReference>
<dbReference type="Pfam" id="PF20431">
    <property type="entry name" value="E_motif"/>
    <property type="match status" value="1"/>
</dbReference>
<evidence type="ECO:0000259" key="3">
    <source>
        <dbReference type="Pfam" id="PF14432"/>
    </source>
</evidence>
<evidence type="ECO:0000256" key="1">
    <source>
        <dbReference type="ARBA" id="ARBA00022737"/>
    </source>
</evidence>
<dbReference type="InterPro" id="IPR011990">
    <property type="entry name" value="TPR-like_helical_dom_sf"/>
</dbReference>
<feature type="repeat" description="PPR" evidence="2">
    <location>
        <begin position="307"/>
        <end position="341"/>
    </location>
</feature>
<protein>
    <recommendedName>
        <fullName evidence="3">DYW domain-containing protein</fullName>
    </recommendedName>
</protein>
<dbReference type="PANTHER" id="PTHR47926:SF471">
    <property type="entry name" value="DYW DOMAIN-CONTAINING PROTEIN"/>
    <property type="match status" value="1"/>
</dbReference>
<evidence type="ECO:0000256" key="2">
    <source>
        <dbReference type="PROSITE-ProRule" id="PRU00708"/>
    </source>
</evidence>
<dbReference type="GO" id="GO:0008270">
    <property type="term" value="F:zinc ion binding"/>
    <property type="evidence" value="ECO:0007669"/>
    <property type="project" value="InterPro"/>
</dbReference>
<dbReference type="InterPro" id="IPR032867">
    <property type="entry name" value="DYW_dom"/>
</dbReference>
<feature type="repeat" description="PPR" evidence="2">
    <location>
        <begin position="5"/>
        <end position="39"/>
    </location>
</feature>
<dbReference type="GO" id="GO:0003723">
    <property type="term" value="F:RNA binding"/>
    <property type="evidence" value="ECO:0007669"/>
    <property type="project" value="InterPro"/>
</dbReference>
<feature type="repeat" description="PPR" evidence="2">
    <location>
        <begin position="375"/>
        <end position="409"/>
    </location>
</feature>